<comment type="caution">
    <text evidence="1">The sequence shown here is derived from an EMBL/GenBank/DDBJ whole genome shotgun (WGS) entry which is preliminary data.</text>
</comment>
<sequence length="61" mass="6943">MQIRADSARWRTQDLNVGSFGDRFAVALKGLSARLFHPVARLLRGRVVEIPHFRGGMSYEE</sequence>
<organism evidence="1 2">
    <name type="scientific">Sporichthya brevicatena</name>
    <dbReference type="NCBI Taxonomy" id="171442"/>
    <lineage>
        <taxon>Bacteria</taxon>
        <taxon>Bacillati</taxon>
        <taxon>Actinomycetota</taxon>
        <taxon>Actinomycetes</taxon>
        <taxon>Sporichthyales</taxon>
        <taxon>Sporichthyaceae</taxon>
        <taxon>Sporichthya</taxon>
    </lineage>
</organism>
<dbReference type="EMBL" id="BAAAHE010000053">
    <property type="protein sequence ID" value="GAA0637474.1"/>
    <property type="molecule type" value="Genomic_DNA"/>
</dbReference>
<dbReference type="Proteomes" id="UP001500957">
    <property type="component" value="Unassembled WGS sequence"/>
</dbReference>
<proteinExistence type="predicted"/>
<accession>A0ABN1HC14</accession>
<gene>
    <name evidence="1" type="ORF">GCM10009547_47340</name>
</gene>
<protein>
    <submittedName>
        <fullName evidence="1">Uncharacterized protein</fullName>
    </submittedName>
</protein>
<evidence type="ECO:0000313" key="1">
    <source>
        <dbReference type="EMBL" id="GAA0637474.1"/>
    </source>
</evidence>
<evidence type="ECO:0000313" key="2">
    <source>
        <dbReference type="Proteomes" id="UP001500957"/>
    </source>
</evidence>
<name>A0ABN1HC14_9ACTN</name>
<reference evidence="1 2" key="1">
    <citation type="journal article" date="2019" name="Int. J. Syst. Evol. Microbiol.">
        <title>The Global Catalogue of Microorganisms (GCM) 10K type strain sequencing project: providing services to taxonomists for standard genome sequencing and annotation.</title>
        <authorList>
            <consortium name="The Broad Institute Genomics Platform"/>
            <consortium name="The Broad Institute Genome Sequencing Center for Infectious Disease"/>
            <person name="Wu L."/>
            <person name="Ma J."/>
        </authorList>
    </citation>
    <scope>NUCLEOTIDE SEQUENCE [LARGE SCALE GENOMIC DNA]</scope>
    <source>
        <strain evidence="1 2">JCM 10671</strain>
    </source>
</reference>
<keyword evidence="2" id="KW-1185">Reference proteome</keyword>